<evidence type="ECO:0000256" key="1">
    <source>
        <dbReference type="SAM" id="Phobius"/>
    </source>
</evidence>
<dbReference type="PANTHER" id="PTHR34675:SF1">
    <property type="entry name" value="PROTEIN TRIGALACTOSYLDIACYLGLYCEROL 2, CHLOROPLASTIC"/>
    <property type="match status" value="1"/>
</dbReference>
<feature type="domain" description="Mce/MlaD" evidence="2">
    <location>
        <begin position="134"/>
        <end position="209"/>
    </location>
</feature>
<feature type="transmembrane region" description="Helical" evidence="1">
    <location>
        <begin position="100"/>
        <end position="123"/>
    </location>
</feature>
<protein>
    <recommendedName>
        <fullName evidence="2">Mce/MlaD domain-containing protein</fullName>
    </recommendedName>
</protein>
<dbReference type="PANTHER" id="PTHR34675">
    <property type="entry name" value="PROTEIN TRIGALACTOSYLDIACYLGLYCEROL 2, CHLOROPLASTIC"/>
    <property type="match status" value="1"/>
</dbReference>
<keyword evidence="1" id="KW-0472">Membrane</keyword>
<dbReference type="GO" id="GO:0009706">
    <property type="term" value="C:chloroplast inner membrane"/>
    <property type="evidence" value="ECO:0007669"/>
    <property type="project" value="TreeGrafter"/>
</dbReference>
<dbReference type="GO" id="GO:0005543">
    <property type="term" value="F:phospholipid binding"/>
    <property type="evidence" value="ECO:0007669"/>
    <property type="project" value="TreeGrafter"/>
</dbReference>
<reference evidence="3 4" key="1">
    <citation type="submission" date="2024-01" db="EMBL/GenBank/DDBJ databases">
        <title>The complete chloroplast genome sequence of Lithospermum erythrorhizon: insights into the phylogenetic relationship among Boraginaceae species and the maternal lineages of purple gromwells.</title>
        <authorList>
            <person name="Okada T."/>
            <person name="Watanabe K."/>
        </authorList>
    </citation>
    <scope>NUCLEOTIDE SEQUENCE [LARGE SCALE GENOMIC DNA]</scope>
</reference>
<keyword evidence="4" id="KW-1185">Reference proteome</keyword>
<comment type="caution">
    <text evidence="3">The sequence shown here is derived from an EMBL/GenBank/DDBJ whole genome shotgun (WGS) entry which is preliminary data.</text>
</comment>
<evidence type="ECO:0000259" key="2">
    <source>
        <dbReference type="Pfam" id="PF02470"/>
    </source>
</evidence>
<evidence type="ECO:0000313" key="3">
    <source>
        <dbReference type="EMBL" id="GAA0183185.1"/>
    </source>
</evidence>
<dbReference type="InterPro" id="IPR039342">
    <property type="entry name" value="TGD2-like"/>
</dbReference>
<evidence type="ECO:0000313" key="4">
    <source>
        <dbReference type="Proteomes" id="UP001454036"/>
    </source>
</evidence>
<dbReference type="Proteomes" id="UP001454036">
    <property type="component" value="Unassembled WGS sequence"/>
</dbReference>
<sequence length="387" mass="42490">MVGNSIINVSTNPTVLPSYMTVGNARSCSRVLFPSLKPPSRHKKDAFRVKAAKTLESGQAPVPLPSETKSLLAGVLDVPRVIWKKTMQPLSDFGFGRRSIWEGGVGLFLVSGTVLLALSLAWLRGFQLRSRFRKYSALFEFEQACGICTGTPVRIRGVTVGNVIRVNSSLKSIEAVVEVEDDKIIIPKNSLVEVNQSGLLMETMIDITPQNPIPSPSVGPLDPDCSKEGLIVCDRQKIKAYQGVSLDALIGIFTRLGREVEEIGVANTYSLLERVSSVIEESRPLLTKIKAMADDVQPLLAEVNDSGLLKEVESLTKSLTQVSEDVRRVHSSIMTPENTELIRKSIYTLIFTLKNIENISSDVLGFTGDEATRRNLKLLIKSLSRLL</sequence>
<dbReference type="InterPro" id="IPR003399">
    <property type="entry name" value="Mce/MlaD"/>
</dbReference>
<keyword evidence="1" id="KW-0812">Transmembrane</keyword>
<gene>
    <name evidence="3" type="ORF">LIER_30646</name>
</gene>
<organism evidence="3 4">
    <name type="scientific">Lithospermum erythrorhizon</name>
    <name type="common">Purple gromwell</name>
    <name type="synonym">Lithospermum officinale var. erythrorhizon</name>
    <dbReference type="NCBI Taxonomy" id="34254"/>
    <lineage>
        <taxon>Eukaryota</taxon>
        <taxon>Viridiplantae</taxon>
        <taxon>Streptophyta</taxon>
        <taxon>Embryophyta</taxon>
        <taxon>Tracheophyta</taxon>
        <taxon>Spermatophyta</taxon>
        <taxon>Magnoliopsida</taxon>
        <taxon>eudicotyledons</taxon>
        <taxon>Gunneridae</taxon>
        <taxon>Pentapetalae</taxon>
        <taxon>asterids</taxon>
        <taxon>lamiids</taxon>
        <taxon>Boraginales</taxon>
        <taxon>Boraginaceae</taxon>
        <taxon>Boraginoideae</taxon>
        <taxon>Lithospermeae</taxon>
        <taxon>Lithospermum</taxon>
    </lineage>
</organism>
<accession>A0AAV3RRQ4</accession>
<dbReference type="EMBL" id="BAABME010011067">
    <property type="protein sequence ID" value="GAA0183185.1"/>
    <property type="molecule type" value="Genomic_DNA"/>
</dbReference>
<keyword evidence="1" id="KW-1133">Transmembrane helix</keyword>
<name>A0AAV3RRQ4_LITER</name>
<proteinExistence type="predicted"/>
<dbReference type="GO" id="GO:0005319">
    <property type="term" value="F:lipid transporter activity"/>
    <property type="evidence" value="ECO:0007669"/>
    <property type="project" value="TreeGrafter"/>
</dbReference>
<dbReference type="AlphaFoldDB" id="A0AAV3RRQ4"/>
<dbReference type="Pfam" id="PF02470">
    <property type="entry name" value="MlaD"/>
    <property type="match status" value="1"/>
</dbReference>